<dbReference type="HOGENOM" id="CLU_2433748_0_0_2"/>
<evidence type="ECO:0000313" key="2">
    <source>
        <dbReference type="EMBL" id="ACM58998.1"/>
    </source>
</evidence>
<keyword evidence="3" id="KW-1185">Reference proteome</keyword>
<dbReference type="AlphaFoldDB" id="B9LX07"/>
<name>B9LX07_HALLT</name>
<evidence type="ECO:0000313" key="3">
    <source>
        <dbReference type="Proteomes" id="UP000000740"/>
    </source>
</evidence>
<proteinExistence type="predicted"/>
<keyword evidence="2" id="KW-0614">Plasmid</keyword>
<feature type="transmembrane region" description="Helical" evidence="1">
    <location>
        <begin position="67"/>
        <end position="84"/>
    </location>
</feature>
<dbReference type="RefSeq" id="WP_012660201.1">
    <property type="nucleotide sequence ID" value="NC_012030.1"/>
</dbReference>
<reference evidence="2 3" key="1">
    <citation type="journal article" date="2016" name="Stand. Genomic Sci.">
        <title>Complete genome sequence of the Antarctic Halorubrum lacusprofundi type strain ACAM 34.</title>
        <authorList>
            <person name="Anderson I.J."/>
            <person name="DasSarma P."/>
            <person name="Lucas S."/>
            <person name="Copeland A."/>
            <person name="Lapidus A."/>
            <person name="Del Rio T.G."/>
            <person name="Tice H."/>
            <person name="Dalin E."/>
            <person name="Bruce D.C."/>
            <person name="Goodwin L."/>
            <person name="Pitluck S."/>
            <person name="Sims D."/>
            <person name="Brettin T.S."/>
            <person name="Detter J.C."/>
            <person name="Han C.S."/>
            <person name="Larimer F."/>
            <person name="Hauser L."/>
            <person name="Land M."/>
            <person name="Ivanova N."/>
            <person name="Richardson P."/>
            <person name="Cavicchioli R."/>
            <person name="DasSarma S."/>
            <person name="Woese C.R."/>
            <person name="Kyrpides N.C."/>
        </authorList>
    </citation>
    <scope>NUCLEOTIDE SEQUENCE [LARGE SCALE GENOMIC DNA]</scope>
    <source>
        <strain evidence="3">ATCC 49239 / DSM 5036 / JCM 8891 / ACAM 34</strain>
    </source>
</reference>
<dbReference type="KEGG" id="hla:Hlac_3488"/>
<keyword evidence="1" id="KW-0812">Transmembrane</keyword>
<dbReference type="GeneID" id="7402334"/>
<geneLocation type="plasmid" evidence="2 3">
    <name>pHLAC01</name>
</geneLocation>
<evidence type="ECO:0000256" key="1">
    <source>
        <dbReference type="SAM" id="Phobius"/>
    </source>
</evidence>
<gene>
    <name evidence="2" type="ordered locus">Hlac_3488</name>
</gene>
<dbReference type="Proteomes" id="UP000000740">
    <property type="component" value="Plasmid pHLAC01"/>
</dbReference>
<organism evidence="2 3">
    <name type="scientific">Halorubrum lacusprofundi (strain ATCC 49239 / DSM 5036 / JCM 8891 / ACAM 34)</name>
    <dbReference type="NCBI Taxonomy" id="416348"/>
    <lineage>
        <taxon>Archaea</taxon>
        <taxon>Methanobacteriati</taxon>
        <taxon>Methanobacteriota</taxon>
        <taxon>Stenosarchaea group</taxon>
        <taxon>Halobacteria</taxon>
        <taxon>Halobacteriales</taxon>
        <taxon>Haloferacaceae</taxon>
        <taxon>Halorubrum</taxon>
    </lineage>
</organism>
<dbReference type="EMBL" id="CP001367">
    <property type="protein sequence ID" value="ACM58998.1"/>
    <property type="molecule type" value="Genomic_DNA"/>
</dbReference>
<accession>B9LX07</accession>
<keyword evidence="1" id="KW-0472">Membrane</keyword>
<sequence>MADANVIEFEKSRGTIESGPNIDQLEPYLDVPGGDEPTSVPVHYLVLAASGVVAYLLAALMTPSGSLAGGAVLAMGFATFALMASRARAN</sequence>
<protein>
    <submittedName>
        <fullName evidence="2">Uncharacterized protein</fullName>
    </submittedName>
</protein>
<feature type="transmembrane region" description="Helical" evidence="1">
    <location>
        <begin position="42"/>
        <end position="61"/>
    </location>
</feature>
<keyword evidence="1" id="KW-1133">Transmembrane helix</keyword>